<gene>
    <name evidence="2" type="ORF">IV203_000463</name>
</gene>
<evidence type="ECO:0000256" key="1">
    <source>
        <dbReference type="SAM" id="MobiDB-lite"/>
    </source>
</evidence>
<comment type="caution">
    <text evidence="2">The sequence shown here is derived from an EMBL/GenBank/DDBJ whole genome shotgun (WGS) entry which is preliminary data.</text>
</comment>
<protein>
    <recommendedName>
        <fullName evidence="4">RED-like N-terminal domain-containing protein</fullName>
    </recommendedName>
</protein>
<feature type="compositionally biased region" description="Basic and acidic residues" evidence="1">
    <location>
        <begin position="20"/>
        <end position="31"/>
    </location>
</feature>
<evidence type="ECO:0000313" key="2">
    <source>
        <dbReference type="EMBL" id="KAG7355777.1"/>
    </source>
</evidence>
<reference evidence="2" key="2">
    <citation type="submission" date="2021-04" db="EMBL/GenBank/DDBJ databases">
        <authorList>
            <person name="Podell S."/>
        </authorList>
    </citation>
    <scope>NUCLEOTIDE SEQUENCE</scope>
    <source>
        <strain evidence="2">Hildebrandi</strain>
    </source>
</reference>
<proteinExistence type="predicted"/>
<dbReference type="Proteomes" id="UP000693970">
    <property type="component" value="Unassembled WGS sequence"/>
</dbReference>
<feature type="compositionally biased region" description="Basic and acidic residues" evidence="1">
    <location>
        <begin position="347"/>
        <end position="358"/>
    </location>
</feature>
<reference evidence="2" key="1">
    <citation type="journal article" date="2021" name="Sci. Rep.">
        <title>Diploid genomic architecture of Nitzschia inconspicua, an elite biomass production diatom.</title>
        <authorList>
            <person name="Oliver A."/>
            <person name="Podell S."/>
            <person name="Pinowska A."/>
            <person name="Traller J.C."/>
            <person name="Smith S.R."/>
            <person name="McClure R."/>
            <person name="Beliaev A."/>
            <person name="Bohutskyi P."/>
            <person name="Hill E.A."/>
            <person name="Rabines A."/>
            <person name="Zheng H."/>
            <person name="Allen L.Z."/>
            <person name="Kuo A."/>
            <person name="Grigoriev I.V."/>
            <person name="Allen A.E."/>
            <person name="Hazlebeck D."/>
            <person name="Allen E.E."/>
        </authorList>
    </citation>
    <scope>NUCLEOTIDE SEQUENCE</scope>
    <source>
        <strain evidence="2">Hildebrandi</strain>
    </source>
</reference>
<keyword evidence="3" id="KW-1185">Reference proteome</keyword>
<feature type="compositionally biased region" description="Low complexity" evidence="1">
    <location>
        <begin position="330"/>
        <end position="343"/>
    </location>
</feature>
<feature type="region of interest" description="Disordered" evidence="1">
    <location>
        <begin position="1"/>
        <end position="125"/>
    </location>
</feature>
<dbReference type="AlphaFoldDB" id="A0A9K3L5J4"/>
<organism evidence="2 3">
    <name type="scientific">Nitzschia inconspicua</name>
    <dbReference type="NCBI Taxonomy" id="303405"/>
    <lineage>
        <taxon>Eukaryota</taxon>
        <taxon>Sar</taxon>
        <taxon>Stramenopiles</taxon>
        <taxon>Ochrophyta</taxon>
        <taxon>Bacillariophyta</taxon>
        <taxon>Bacillariophyceae</taxon>
        <taxon>Bacillariophycidae</taxon>
        <taxon>Bacillariales</taxon>
        <taxon>Bacillariaceae</taxon>
        <taxon>Nitzschia</taxon>
    </lineage>
</organism>
<feature type="region of interest" description="Disordered" evidence="1">
    <location>
        <begin position="319"/>
        <end position="383"/>
    </location>
</feature>
<evidence type="ECO:0000313" key="3">
    <source>
        <dbReference type="Proteomes" id="UP000693970"/>
    </source>
</evidence>
<dbReference type="OrthoDB" id="55825at2759"/>
<evidence type="ECO:0008006" key="4">
    <source>
        <dbReference type="Google" id="ProtNLM"/>
    </source>
</evidence>
<name>A0A9K3L5J4_9STRA</name>
<dbReference type="EMBL" id="JAGRRH010000015">
    <property type="protein sequence ID" value="KAG7355777.1"/>
    <property type="molecule type" value="Genomic_DNA"/>
</dbReference>
<feature type="compositionally biased region" description="Basic and acidic residues" evidence="1">
    <location>
        <begin position="76"/>
        <end position="101"/>
    </location>
</feature>
<accession>A0A9K3L5J4</accession>
<sequence length="383" mass="43148">MDNDAFQDLVRKQVGSSSKEIARKAVEDEFRKKKKRKRGGGYASSSDEEEDKDDVHNNKNRKSKKGKQEEEDMEAEKERAKAVEEDLAKRYRDRAKERREGVAAADGGGTTNAIDVGDNNNNNNTKKVSQMEFLIVPHNKKGLDLSLIRKERQGLKKIHQPSNSTTASSLDSKAHADIVQVVRKELPSREDAMDILQDFVNDNKYYYHRHSSSVSSLSISLNKGLAEYLREFVKWTNEPIHGKHDTVSCSATGRNLQNTKFAFAIDGHPSDTARAWQRPRQFTISSTSTTSSSLASSMLTRDVLDQIERVFERRKRVLEDMKQQQPNALSSSKTTSTENNESSGKQDTTKEDSIVKVEEFDEDDDIFGGLDDYVPPVPKGGKD</sequence>